<dbReference type="SMART" id="SM00212">
    <property type="entry name" value="UBCc"/>
    <property type="match status" value="1"/>
</dbReference>
<evidence type="ECO:0000313" key="3">
    <source>
        <dbReference type="EMBL" id="RUS77394.1"/>
    </source>
</evidence>
<comment type="caution">
    <text evidence="3">The sequence shown here is derived from an EMBL/GenBank/DDBJ whole genome shotgun (WGS) entry which is preliminary data.</text>
</comment>
<evidence type="ECO:0000259" key="2">
    <source>
        <dbReference type="PROSITE" id="PS50127"/>
    </source>
</evidence>
<proteinExistence type="predicted"/>
<dbReference type="OrthoDB" id="109543at2759"/>
<dbReference type="InterPro" id="IPR050113">
    <property type="entry name" value="Ub_conjugating_enzyme"/>
</dbReference>
<name>A0A3S0ZL43_ELYCH</name>
<feature type="compositionally biased region" description="Basic residues" evidence="1">
    <location>
        <begin position="612"/>
        <end position="624"/>
    </location>
</feature>
<accession>A0A3S0ZL43</accession>
<feature type="compositionally biased region" description="Basic and acidic residues" evidence="1">
    <location>
        <begin position="581"/>
        <end position="604"/>
    </location>
</feature>
<feature type="domain" description="UBC core" evidence="2">
    <location>
        <begin position="8"/>
        <end position="169"/>
    </location>
</feature>
<evidence type="ECO:0000313" key="4">
    <source>
        <dbReference type="Proteomes" id="UP000271974"/>
    </source>
</evidence>
<dbReference type="InterPro" id="IPR016135">
    <property type="entry name" value="UBQ-conjugating_enzyme/RWD"/>
</dbReference>
<organism evidence="3 4">
    <name type="scientific">Elysia chlorotica</name>
    <name type="common">Eastern emerald elysia</name>
    <name type="synonym">Sea slug</name>
    <dbReference type="NCBI Taxonomy" id="188477"/>
    <lineage>
        <taxon>Eukaryota</taxon>
        <taxon>Metazoa</taxon>
        <taxon>Spiralia</taxon>
        <taxon>Lophotrochozoa</taxon>
        <taxon>Mollusca</taxon>
        <taxon>Gastropoda</taxon>
        <taxon>Heterobranchia</taxon>
        <taxon>Euthyneura</taxon>
        <taxon>Panpulmonata</taxon>
        <taxon>Sacoglossa</taxon>
        <taxon>Placobranchoidea</taxon>
        <taxon>Plakobranchidae</taxon>
        <taxon>Elysia</taxon>
    </lineage>
</organism>
<dbReference type="PANTHER" id="PTHR24067">
    <property type="entry name" value="UBIQUITIN-CONJUGATING ENZYME E2"/>
    <property type="match status" value="1"/>
</dbReference>
<dbReference type="CDD" id="cd23955">
    <property type="entry name" value="UBCc_invertebrate"/>
    <property type="match status" value="1"/>
</dbReference>
<reference evidence="3 4" key="1">
    <citation type="submission" date="2019-01" db="EMBL/GenBank/DDBJ databases">
        <title>A draft genome assembly of the solar-powered sea slug Elysia chlorotica.</title>
        <authorList>
            <person name="Cai H."/>
            <person name="Li Q."/>
            <person name="Fang X."/>
            <person name="Li J."/>
            <person name="Curtis N.E."/>
            <person name="Altenburger A."/>
            <person name="Shibata T."/>
            <person name="Feng M."/>
            <person name="Maeda T."/>
            <person name="Schwartz J.A."/>
            <person name="Shigenobu S."/>
            <person name="Lundholm N."/>
            <person name="Nishiyama T."/>
            <person name="Yang H."/>
            <person name="Hasebe M."/>
            <person name="Li S."/>
            <person name="Pierce S.K."/>
            <person name="Wang J."/>
        </authorList>
    </citation>
    <scope>NUCLEOTIDE SEQUENCE [LARGE SCALE GENOMIC DNA]</scope>
    <source>
        <strain evidence="3">EC2010</strain>
        <tissue evidence="3">Whole organism of an adult</tissue>
    </source>
</reference>
<feature type="compositionally biased region" description="Basic residues" evidence="1">
    <location>
        <begin position="649"/>
        <end position="660"/>
    </location>
</feature>
<protein>
    <recommendedName>
        <fullName evidence="2">UBC core domain-containing protein</fullName>
    </recommendedName>
</protein>
<sequence>MANANQKQAIKRLMFDQEELRLEPVANVSAAPLDENMFEWHCNIRQDDIIFHLILFFPKDYPYSSPSAEFVPVGFAYNSGATMPGKKGTKICLNIFSDFANIHTEWKNTKGAGWSPGYTVQTVLMNVVAFLAETQSSSGNSSTYNNNLKMSKSFCCKDCGHAYNKPYPELDTIPEGKGKGKGKGPKVKTGSITVGKKESGGDKTPQIIDYISKEKFKAKKPGGVDELFGYGLVVSGNNWRPTLTSPCEFLTGHSFYGMKKAVGVVHSVLKDELKLFLPLFIHPDHGSQIQEEFEKTLKEVAKIMPKYDPLTSSIEDLVLKTIPNLMSATVVEFSKGTQHTSDNSLNGYFALHRLLLWAIDTYPKLQDMVEEQVREFVENDDKRTKKDVPYIAEWLMLVAGSKKYRWRDVAEAYLSESFKRSPMWYVKDCEKLGYLDTPMEFRIKKTFELTDVARKHLAFQASFLDLAMPAYMTRQAIIQRYDSNFGFPTKDMVEEMKDIFTKIETQMKNYQDWFKILKLPIQSDDELNKKFVEAVKFSILHNSYHWSSHKTGGGWGPVLTKYADMIKEFKSENADDAEGSGESKAKGKPKKDVKDNEEKGKDQGKGSSSSRGRGKASGRGTKRKANADENDSDEKEAPKAAGAAGGGRGRGKGAPAKKRR</sequence>
<dbReference type="STRING" id="188477.A0A3S0ZL43"/>
<dbReference type="EMBL" id="RQTK01000584">
    <property type="protein sequence ID" value="RUS77394.1"/>
    <property type="molecule type" value="Genomic_DNA"/>
</dbReference>
<dbReference type="InterPro" id="IPR000608">
    <property type="entry name" value="UBC"/>
</dbReference>
<feature type="region of interest" description="Disordered" evidence="1">
    <location>
        <begin position="573"/>
        <end position="660"/>
    </location>
</feature>
<feature type="region of interest" description="Disordered" evidence="1">
    <location>
        <begin position="174"/>
        <end position="200"/>
    </location>
</feature>
<dbReference type="Pfam" id="PF00179">
    <property type="entry name" value="UQ_con"/>
    <property type="match status" value="1"/>
</dbReference>
<gene>
    <name evidence="3" type="ORF">EGW08_014840</name>
</gene>
<dbReference type="Gene3D" id="3.10.110.10">
    <property type="entry name" value="Ubiquitin Conjugating Enzyme"/>
    <property type="match status" value="1"/>
</dbReference>
<evidence type="ECO:0000256" key="1">
    <source>
        <dbReference type="SAM" id="MobiDB-lite"/>
    </source>
</evidence>
<keyword evidence="4" id="KW-1185">Reference proteome</keyword>
<dbReference type="PROSITE" id="PS50127">
    <property type="entry name" value="UBC_2"/>
    <property type="match status" value="1"/>
</dbReference>
<dbReference type="Proteomes" id="UP000271974">
    <property type="component" value="Unassembled WGS sequence"/>
</dbReference>
<dbReference type="AlphaFoldDB" id="A0A3S0ZL43"/>
<dbReference type="SUPFAM" id="SSF54495">
    <property type="entry name" value="UBC-like"/>
    <property type="match status" value="1"/>
</dbReference>